<feature type="domain" description="AAA+ ATPase" evidence="4">
    <location>
        <begin position="250"/>
        <end position="377"/>
    </location>
</feature>
<reference evidence="5 6" key="1">
    <citation type="submission" date="2019-03" db="EMBL/GenBank/DDBJ databases">
        <title>Genomic Encyclopedia of Type Strains, Phase IV (KMG-IV): sequencing the most valuable type-strain genomes for metagenomic binning, comparative biology and taxonomic classification.</title>
        <authorList>
            <person name="Goeker M."/>
        </authorList>
    </citation>
    <scope>NUCLEOTIDE SEQUENCE [LARGE SCALE GENOMIC DNA]</scope>
    <source>
        <strain evidence="5 6">DSM 45361</strain>
    </source>
</reference>
<dbReference type="SMART" id="SM00382">
    <property type="entry name" value="AAA"/>
    <property type="match status" value="1"/>
</dbReference>
<evidence type="ECO:0000256" key="2">
    <source>
        <dbReference type="ARBA" id="ARBA00022741"/>
    </source>
</evidence>
<gene>
    <name evidence="5" type="ORF">EV186_104164</name>
</gene>
<name>A0A4R6S8H1_LABRH</name>
<dbReference type="Proteomes" id="UP000295444">
    <property type="component" value="Unassembled WGS sequence"/>
</dbReference>
<dbReference type="InterPro" id="IPR027417">
    <property type="entry name" value="P-loop_NTPase"/>
</dbReference>
<keyword evidence="6" id="KW-1185">Reference proteome</keyword>
<accession>A0A4R6S8H1</accession>
<comment type="caution">
    <text evidence="5">The sequence shown here is derived from an EMBL/GenBank/DDBJ whole genome shotgun (WGS) entry which is preliminary data.</text>
</comment>
<evidence type="ECO:0000259" key="4">
    <source>
        <dbReference type="SMART" id="SM00382"/>
    </source>
</evidence>
<dbReference type="Gene3D" id="3.40.50.300">
    <property type="entry name" value="P-loop containing nucleotide triphosphate hydrolases"/>
    <property type="match status" value="1"/>
</dbReference>
<evidence type="ECO:0000256" key="1">
    <source>
        <dbReference type="ARBA" id="ARBA00006914"/>
    </source>
</evidence>
<evidence type="ECO:0000256" key="3">
    <source>
        <dbReference type="ARBA" id="ARBA00022840"/>
    </source>
</evidence>
<organism evidence="5 6">
    <name type="scientific">Labedaea rhizosphaerae</name>
    <dbReference type="NCBI Taxonomy" id="598644"/>
    <lineage>
        <taxon>Bacteria</taxon>
        <taxon>Bacillati</taxon>
        <taxon>Actinomycetota</taxon>
        <taxon>Actinomycetes</taxon>
        <taxon>Pseudonocardiales</taxon>
        <taxon>Pseudonocardiaceae</taxon>
        <taxon>Labedaea</taxon>
    </lineage>
</organism>
<evidence type="ECO:0000313" key="5">
    <source>
        <dbReference type="EMBL" id="TDP96182.1"/>
    </source>
</evidence>
<dbReference type="InterPro" id="IPR003959">
    <property type="entry name" value="ATPase_AAA_core"/>
</dbReference>
<dbReference type="InterPro" id="IPR003593">
    <property type="entry name" value="AAA+_ATPase"/>
</dbReference>
<dbReference type="Gene3D" id="1.10.8.60">
    <property type="match status" value="1"/>
</dbReference>
<keyword evidence="3" id="KW-0067">ATP-binding</keyword>
<dbReference type="GO" id="GO:0005524">
    <property type="term" value="F:ATP binding"/>
    <property type="evidence" value="ECO:0007669"/>
    <property type="project" value="UniProtKB-KW"/>
</dbReference>
<evidence type="ECO:0000313" key="6">
    <source>
        <dbReference type="Proteomes" id="UP000295444"/>
    </source>
</evidence>
<protein>
    <submittedName>
        <fullName evidence="5">ATPase family protein associated with various cellular activities (AAA)</fullName>
    </submittedName>
</protein>
<dbReference type="Pfam" id="PF00004">
    <property type="entry name" value="AAA"/>
    <property type="match status" value="1"/>
</dbReference>
<keyword evidence="2" id="KW-0547">Nucleotide-binding</keyword>
<dbReference type="CDD" id="cd19481">
    <property type="entry name" value="RecA-like_protease"/>
    <property type="match status" value="1"/>
</dbReference>
<dbReference type="SUPFAM" id="SSF52540">
    <property type="entry name" value="P-loop containing nucleoside triphosphate hydrolases"/>
    <property type="match status" value="1"/>
</dbReference>
<dbReference type="PANTHER" id="PTHR23073">
    <property type="entry name" value="26S PROTEASOME REGULATORY SUBUNIT"/>
    <property type="match status" value="1"/>
</dbReference>
<proteinExistence type="inferred from homology"/>
<dbReference type="GO" id="GO:0016887">
    <property type="term" value="F:ATP hydrolysis activity"/>
    <property type="evidence" value="ECO:0007669"/>
    <property type="project" value="InterPro"/>
</dbReference>
<dbReference type="EMBL" id="SNXZ01000004">
    <property type="protein sequence ID" value="TDP96182.1"/>
    <property type="molecule type" value="Genomic_DNA"/>
</dbReference>
<sequence>MELDTQEAHRLAGALIALIDGARHRVNPDGASPVVERITEHVGCALADMPNVSTRFDVWDHVNVDRGVQSYLAQRSPRAEWFGITGVHHTHADLLDMLAQAARSGAYQLGAVDYATAATGPDEAAEIVQFGLVRTTAPDGAPVVLALRGPVDYMPDTGCVLRVLAADRDTAAAVRAEIERLVRAHDVYRGQLLSFDVSEHRGNGLVSFLPRPVLDAHDVVLPSGVLAAVERHVVRSAEQSDRLRGHGQHLKRGVMLYGPPGTGKTHTVRYLMSRLAGRTVLVLSGRALVRMLPQAVSMARRLQPSVLVLEDVDLVAEERGAPGSSPVLFELLNRIDGVDADADVTFLLTTNRVDTVERALSERPGRVDLAVEIPKPDADGRERLLRLYAEGADLELPDASRIVADTDGVTASFMRELVRRAVSEQLHRVARDERVRLTEPVLREALDELLDQRNRLTRVIVGGR</sequence>
<comment type="similarity">
    <text evidence="1">Belongs to the AAA ATPase family.</text>
</comment>
<dbReference type="AlphaFoldDB" id="A0A4R6S8H1"/>
<dbReference type="InterPro" id="IPR050221">
    <property type="entry name" value="26S_Proteasome_ATPase"/>
</dbReference>